<proteinExistence type="predicted"/>
<dbReference type="InterPro" id="IPR011990">
    <property type="entry name" value="TPR-like_helical_dom_sf"/>
</dbReference>
<evidence type="ECO:0000256" key="1">
    <source>
        <dbReference type="ARBA" id="ARBA00022737"/>
    </source>
</evidence>
<feature type="repeat" description="TPR" evidence="3">
    <location>
        <begin position="502"/>
        <end position="535"/>
    </location>
</feature>
<keyword evidence="4" id="KW-0547">Nucleotide-binding</keyword>
<dbReference type="PROSITE" id="PS50005">
    <property type="entry name" value="TPR"/>
    <property type="match status" value="6"/>
</dbReference>
<organism evidence="6 7">
    <name type="scientific">Wenzhouxiangella sediminis</name>
    <dbReference type="NCBI Taxonomy" id="1792836"/>
    <lineage>
        <taxon>Bacteria</taxon>
        <taxon>Pseudomonadati</taxon>
        <taxon>Pseudomonadota</taxon>
        <taxon>Gammaproteobacteria</taxon>
        <taxon>Chromatiales</taxon>
        <taxon>Wenzhouxiangellaceae</taxon>
        <taxon>Wenzhouxiangella</taxon>
    </lineage>
</organism>
<dbReference type="GO" id="GO:0005524">
    <property type="term" value="F:ATP binding"/>
    <property type="evidence" value="ECO:0007669"/>
    <property type="project" value="UniProtKB-UniRule"/>
</dbReference>
<feature type="repeat" description="TPR" evidence="3">
    <location>
        <begin position="750"/>
        <end position="783"/>
    </location>
</feature>
<dbReference type="PROSITE" id="PS00107">
    <property type="entry name" value="PROTEIN_KINASE_ATP"/>
    <property type="match status" value="1"/>
</dbReference>
<dbReference type="RefSeq" id="WP_116651052.1">
    <property type="nucleotide sequence ID" value="NZ_QUZK01000041.1"/>
</dbReference>
<evidence type="ECO:0000259" key="5">
    <source>
        <dbReference type="PROSITE" id="PS50011"/>
    </source>
</evidence>
<dbReference type="AlphaFoldDB" id="A0A3E1K728"/>
<dbReference type="SMART" id="SM00028">
    <property type="entry name" value="TPR"/>
    <property type="match status" value="9"/>
</dbReference>
<dbReference type="EMBL" id="QUZK01000041">
    <property type="protein sequence ID" value="RFF29818.1"/>
    <property type="molecule type" value="Genomic_DNA"/>
</dbReference>
<feature type="repeat" description="TPR" evidence="3">
    <location>
        <begin position="541"/>
        <end position="574"/>
    </location>
</feature>
<dbReference type="Gene3D" id="3.30.200.20">
    <property type="entry name" value="Phosphorylase Kinase, domain 1"/>
    <property type="match status" value="1"/>
</dbReference>
<keyword evidence="1" id="KW-0677">Repeat</keyword>
<dbReference type="Gene3D" id="1.25.40.10">
    <property type="entry name" value="Tetratricopeptide repeat domain"/>
    <property type="match status" value="3"/>
</dbReference>
<dbReference type="OrthoDB" id="8532199at2"/>
<keyword evidence="7" id="KW-1185">Reference proteome</keyword>
<dbReference type="Pfam" id="PF00069">
    <property type="entry name" value="Pkinase"/>
    <property type="match status" value="1"/>
</dbReference>
<dbReference type="PROSITE" id="PS50011">
    <property type="entry name" value="PROTEIN_KINASE_DOM"/>
    <property type="match status" value="1"/>
</dbReference>
<dbReference type="Gene3D" id="1.10.510.10">
    <property type="entry name" value="Transferase(Phosphotransferase) domain 1"/>
    <property type="match status" value="1"/>
</dbReference>
<dbReference type="SUPFAM" id="SSF48452">
    <property type="entry name" value="TPR-like"/>
    <property type="match status" value="2"/>
</dbReference>
<feature type="domain" description="Protein kinase" evidence="5">
    <location>
        <begin position="94"/>
        <end position="353"/>
    </location>
</feature>
<dbReference type="InterPro" id="IPR017441">
    <property type="entry name" value="Protein_kinase_ATP_BS"/>
</dbReference>
<evidence type="ECO:0000313" key="7">
    <source>
        <dbReference type="Proteomes" id="UP000260351"/>
    </source>
</evidence>
<evidence type="ECO:0000256" key="3">
    <source>
        <dbReference type="PROSITE-ProRule" id="PRU00339"/>
    </source>
</evidence>
<dbReference type="InterPro" id="IPR000719">
    <property type="entry name" value="Prot_kinase_dom"/>
</dbReference>
<reference evidence="6 7" key="1">
    <citation type="submission" date="2018-08" db="EMBL/GenBank/DDBJ databases">
        <title>Wenzhouxiangella salilacus sp. nov., a novel bacterium isolated from a saline lake in Xinjiang Province, China.</title>
        <authorList>
            <person name="Han S."/>
        </authorList>
    </citation>
    <scope>NUCLEOTIDE SEQUENCE [LARGE SCALE GENOMIC DNA]</scope>
    <source>
        <strain evidence="6 7">XDB06</strain>
    </source>
</reference>
<feature type="repeat" description="TPR" evidence="3">
    <location>
        <begin position="666"/>
        <end position="699"/>
    </location>
</feature>
<evidence type="ECO:0000256" key="2">
    <source>
        <dbReference type="ARBA" id="ARBA00022803"/>
    </source>
</evidence>
<sequence length="848" mass="95384">MNHRAGRLTPLRRRVLDAEFERLLELDEEARAERLRRLARRCPRLTQWLGPLLEALSDKAEHLEAMIREVADSAVSELDGEDPELSPGTRLGPWRLTGLVGRGGMGHVYRAERADGAFRMDAAVKVIRVRRDRRLRSRLTVERQLLARLDHPNIARILDGGTTDDGQAWLVMEWISGRDLNRCRDEHHDDPQACLAQFLRLAEAVNHAHQRRVVHGDIKPANVRVGEDGRVRLLDFGVARLLAGEEEEPNNRIRALTPAWSAPELRAGEPVSMQSDLWSLGALLYWMLTGERFDPAFADDAQSLAVRLSDRARNEDLAAIIATAAALSPEDRYPSAADLIRDIERYRRCEPVLAREPTRRYLATRFMQRNPFAVGLSALAGLLLVLGLAGTSWQARQAALERDRARLEASKTERVSEFLVSLFEQADPWLARNRELTARDLVDRGAERIRVLRETPQVQAEMYRLLARVHRGLADYEQAGRLASEAVEVLENDPDAPPVARAEAWAMRAETLGSQGRYREAEQAHRRALALVEDEAPPVRARFMNGLGLTLYSLGHLEEAGKLLERALAIRSEHSPDSAELAESYNNLALLYATIDRHEIARDHYDRAIVLRRRVLGEDHPTTSFSLTNLASLLVQTGQAEEAMPAFREALAIRRNAFGPEHPAVASVLYQMGWANANLERFEQARDYYQQALAIRRGVMGDKHPSVAVLYNAMASVARADGQHAEALNLLEKALDIYRNSYGESHHDIALVLGNLGATHMVLGDFERAVELLQRALSMNRAELGERHHHVADNLRTLAELHLQSHNFEQAADYARQALETYRLLHEDASHPAVADTRQLLARIDAGR</sequence>
<feature type="repeat" description="TPR" evidence="3">
    <location>
        <begin position="582"/>
        <end position="615"/>
    </location>
</feature>
<dbReference type="SMART" id="SM00220">
    <property type="entry name" value="S_TKc"/>
    <property type="match status" value="1"/>
</dbReference>
<keyword evidence="2 3" id="KW-0802">TPR repeat</keyword>
<keyword evidence="4" id="KW-0067">ATP-binding</keyword>
<dbReference type="InterPro" id="IPR019734">
    <property type="entry name" value="TPR_rpt"/>
</dbReference>
<dbReference type="PANTHER" id="PTHR45641">
    <property type="entry name" value="TETRATRICOPEPTIDE REPEAT PROTEIN (AFU_ORTHOLOGUE AFUA_6G03870)"/>
    <property type="match status" value="1"/>
</dbReference>
<dbReference type="CDD" id="cd14014">
    <property type="entry name" value="STKc_PknB_like"/>
    <property type="match status" value="1"/>
</dbReference>
<feature type="repeat" description="TPR" evidence="3">
    <location>
        <begin position="624"/>
        <end position="657"/>
    </location>
</feature>
<protein>
    <recommendedName>
        <fullName evidence="5">Protein kinase domain-containing protein</fullName>
    </recommendedName>
</protein>
<evidence type="ECO:0000313" key="6">
    <source>
        <dbReference type="EMBL" id="RFF29818.1"/>
    </source>
</evidence>
<accession>A0A3E1K728</accession>
<comment type="caution">
    <text evidence="6">The sequence shown here is derived from an EMBL/GenBank/DDBJ whole genome shotgun (WGS) entry which is preliminary data.</text>
</comment>
<gene>
    <name evidence="6" type="ORF">DZC52_10240</name>
</gene>
<name>A0A3E1K728_9GAMM</name>
<dbReference type="PANTHER" id="PTHR45641:SF19">
    <property type="entry name" value="NEPHROCYSTIN-3"/>
    <property type="match status" value="1"/>
</dbReference>
<feature type="binding site" evidence="4">
    <location>
        <position position="125"/>
    </location>
    <ligand>
        <name>ATP</name>
        <dbReference type="ChEBI" id="CHEBI:30616"/>
    </ligand>
</feature>
<dbReference type="Pfam" id="PF13424">
    <property type="entry name" value="TPR_12"/>
    <property type="match status" value="4"/>
</dbReference>
<dbReference type="SUPFAM" id="SSF56112">
    <property type="entry name" value="Protein kinase-like (PK-like)"/>
    <property type="match status" value="1"/>
</dbReference>
<dbReference type="Proteomes" id="UP000260351">
    <property type="component" value="Unassembled WGS sequence"/>
</dbReference>
<evidence type="ECO:0000256" key="4">
    <source>
        <dbReference type="PROSITE-ProRule" id="PRU10141"/>
    </source>
</evidence>
<dbReference type="InterPro" id="IPR011009">
    <property type="entry name" value="Kinase-like_dom_sf"/>
</dbReference>
<dbReference type="GO" id="GO:0004672">
    <property type="term" value="F:protein kinase activity"/>
    <property type="evidence" value="ECO:0007669"/>
    <property type="project" value="InterPro"/>
</dbReference>